<dbReference type="EMBL" id="VMSO01000005">
    <property type="protein sequence ID" value="KAA8501913.1"/>
    <property type="molecule type" value="Genomic_DNA"/>
</dbReference>
<organism evidence="8 9">
    <name type="scientific">Mediterraneibacter catenae</name>
    <dbReference type="NCBI Taxonomy" id="2594882"/>
    <lineage>
        <taxon>Bacteria</taxon>
        <taxon>Bacillati</taxon>
        <taxon>Bacillota</taxon>
        <taxon>Clostridia</taxon>
        <taxon>Lachnospirales</taxon>
        <taxon>Lachnospiraceae</taxon>
        <taxon>Mediterraneibacter</taxon>
    </lineage>
</organism>
<reference evidence="8" key="1">
    <citation type="submission" date="2019-07" db="EMBL/GenBank/DDBJ databases">
        <authorList>
            <person name="Wongkuna S."/>
            <person name="Scaria J."/>
        </authorList>
    </citation>
    <scope>NUCLEOTIDE SEQUENCE [LARGE SCALE GENOMIC DNA]</scope>
    <source>
        <strain evidence="8">SW178</strain>
    </source>
</reference>
<keyword evidence="5" id="KW-0408">Iron</keyword>
<accession>A0A5M9HZ46</accession>
<evidence type="ECO:0000313" key="8">
    <source>
        <dbReference type="EMBL" id="KAA8501913.1"/>
    </source>
</evidence>
<keyword evidence="6" id="KW-0411">Iron-sulfur</keyword>
<dbReference type="InterPro" id="IPR013785">
    <property type="entry name" value="Aldolase_TIM"/>
</dbReference>
<dbReference type="GO" id="GO:0003824">
    <property type="term" value="F:catalytic activity"/>
    <property type="evidence" value="ECO:0007669"/>
    <property type="project" value="InterPro"/>
</dbReference>
<dbReference type="InterPro" id="IPR007197">
    <property type="entry name" value="rSAM"/>
</dbReference>
<dbReference type="GO" id="GO:0046872">
    <property type="term" value="F:metal ion binding"/>
    <property type="evidence" value="ECO:0007669"/>
    <property type="project" value="UniProtKB-KW"/>
</dbReference>
<sequence>MKIQGLQKVTLLDFPGRVACTVFLAGCNFRCPFCHNASLVTHIDPENDISEEEVLMFLKKRAGVLDGVCITGGEPLISPGLETFMEKIKALGYEIKLDTNGSNVNRLCHLTEAGLVDYVAMDIKNSPEKYGVTIGLDDYDMENVEASAGYLMQGNIPYEFRTTVVREFHKRDDFEAIGRWLAGAEKYYLQAFEDSGDLIRPGLRAYTREIMDQALDIVRRYVPNAELRGI</sequence>
<evidence type="ECO:0000313" key="9">
    <source>
        <dbReference type="Proteomes" id="UP000322025"/>
    </source>
</evidence>
<dbReference type="PANTHER" id="PTHR30352:SF13">
    <property type="entry name" value="GLYCYL-RADICAL ENZYME ACTIVATING ENZYME YJJW-RELATED"/>
    <property type="match status" value="1"/>
</dbReference>
<keyword evidence="4" id="KW-0479">Metal-binding</keyword>
<dbReference type="InterPro" id="IPR012840">
    <property type="entry name" value="NrdG2"/>
</dbReference>
<dbReference type="SUPFAM" id="SSF102114">
    <property type="entry name" value="Radical SAM enzymes"/>
    <property type="match status" value="1"/>
</dbReference>
<dbReference type="RefSeq" id="WP_150310530.1">
    <property type="nucleotide sequence ID" value="NZ_VMSO01000005.1"/>
</dbReference>
<gene>
    <name evidence="8" type="ORF">FNY66_05575</name>
</gene>
<evidence type="ECO:0000256" key="6">
    <source>
        <dbReference type="ARBA" id="ARBA00023014"/>
    </source>
</evidence>
<evidence type="ECO:0000259" key="7">
    <source>
        <dbReference type="PROSITE" id="PS51918"/>
    </source>
</evidence>
<evidence type="ECO:0000256" key="4">
    <source>
        <dbReference type="ARBA" id="ARBA00022723"/>
    </source>
</evidence>
<keyword evidence="9" id="KW-1185">Reference proteome</keyword>
<name>A0A5M9HZ46_9FIRM</name>
<keyword evidence="2" id="KW-0004">4Fe-4S</keyword>
<dbReference type="SFLD" id="SFLDG01094">
    <property type="entry name" value="Uncharacterised_Radical_SAM_Su"/>
    <property type="match status" value="1"/>
</dbReference>
<dbReference type="Gene3D" id="3.20.20.70">
    <property type="entry name" value="Aldolase class I"/>
    <property type="match status" value="1"/>
</dbReference>
<protein>
    <submittedName>
        <fullName evidence="8">Anaerobic ribonucleoside-triphosphate reductase activating protein</fullName>
    </submittedName>
</protein>
<evidence type="ECO:0000256" key="3">
    <source>
        <dbReference type="ARBA" id="ARBA00022691"/>
    </source>
</evidence>
<dbReference type="InterPro" id="IPR058240">
    <property type="entry name" value="rSAM_sf"/>
</dbReference>
<dbReference type="SFLD" id="SFLDS00029">
    <property type="entry name" value="Radical_SAM"/>
    <property type="match status" value="1"/>
</dbReference>
<dbReference type="PANTHER" id="PTHR30352">
    <property type="entry name" value="PYRUVATE FORMATE-LYASE-ACTIVATING ENZYME"/>
    <property type="match status" value="1"/>
</dbReference>
<dbReference type="NCBIfam" id="TIGR02495">
    <property type="entry name" value="NrdG2"/>
    <property type="match status" value="1"/>
</dbReference>
<evidence type="ECO:0000256" key="2">
    <source>
        <dbReference type="ARBA" id="ARBA00022485"/>
    </source>
</evidence>
<keyword evidence="3" id="KW-0949">S-adenosyl-L-methionine</keyword>
<dbReference type="Pfam" id="PF04055">
    <property type="entry name" value="Radical_SAM"/>
    <property type="match status" value="1"/>
</dbReference>
<dbReference type="GO" id="GO:0051539">
    <property type="term" value="F:4 iron, 4 sulfur cluster binding"/>
    <property type="evidence" value="ECO:0007669"/>
    <property type="project" value="UniProtKB-KW"/>
</dbReference>
<comment type="cofactor">
    <cofactor evidence="1">
        <name>[4Fe-4S] cluster</name>
        <dbReference type="ChEBI" id="CHEBI:49883"/>
    </cofactor>
</comment>
<dbReference type="PROSITE" id="PS51918">
    <property type="entry name" value="RADICAL_SAM"/>
    <property type="match status" value="1"/>
</dbReference>
<dbReference type="Proteomes" id="UP000322025">
    <property type="component" value="Unassembled WGS sequence"/>
</dbReference>
<dbReference type="InterPro" id="IPR034457">
    <property type="entry name" value="Organic_radical-activating"/>
</dbReference>
<comment type="caution">
    <text evidence="8">The sequence shown here is derived from an EMBL/GenBank/DDBJ whole genome shotgun (WGS) entry which is preliminary data.</text>
</comment>
<dbReference type="AlphaFoldDB" id="A0A5M9HZ46"/>
<dbReference type="CDD" id="cd01335">
    <property type="entry name" value="Radical_SAM"/>
    <property type="match status" value="1"/>
</dbReference>
<dbReference type="OrthoDB" id="9782387at2"/>
<evidence type="ECO:0000256" key="1">
    <source>
        <dbReference type="ARBA" id="ARBA00001966"/>
    </source>
</evidence>
<evidence type="ECO:0000256" key="5">
    <source>
        <dbReference type="ARBA" id="ARBA00023004"/>
    </source>
</evidence>
<feature type="domain" description="Radical SAM core" evidence="7">
    <location>
        <begin position="13"/>
        <end position="230"/>
    </location>
</feature>
<proteinExistence type="predicted"/>